<sequence length="130" mass="14687">MRNAMSNHPPRVTRPPDEAGISFLGVIFWLVILVFAIAFIIKVMPSYYDYWSLRNIVSAQARQSSPQDSVSQIRYDLNSRLSVAMIHIPQKDIRIEKSGHGPPMITVSYDRIVPLAGNISLLLHFETVGH</sequence>
<gene>
    <name evidence="2" type="ORF">GL267_04945</name>
</gene>
<evidence type="ECO:0000313" key="2">
    <source>
        <dbReference type="EMBL" id="NDU42016.1"/>
    </source>
</evidence>
<dbReference type="RefSeq" id="WP_163097103.1">
    <property type="nucleotide sequence ID" value="NZ_CP127523.1"/>
</dbReference>
<dbReference type="EMBL" id="WNJL01000022">
    <property type="protein sequence ID" value="NDU42016.1"/>
    <property type="molecule type" value="Genomic_DNA"/>
</dbReference>
<dbReference type="AlphaFoldDB" id="A0A845U486"/>
<keyword evidence="1" id="KW-0472">Membrane</keyword>
<name>A0A845U486_9PROT</name>
<dbReference type="Pfam" id="PF16137">
    <property type="entry name" value="DUF4845"/>
    <property type="match status" value="1"/>
</dbReference>
<accession>A0A845U486</accession>
<protein>
    <submittedName>
        <fullName evidence="2">DUF4845 domain-containing protein</fullName>
    </submittedName>
</protein>
<proteinExistence type="predicted"/>
<comment type="caution">
    <text evidence="2">The sequence shown here is derived from an EMBL/GenBank/DDBJ whole genome shotgun (WGS) entry which is preliminary data.</text>
</comment>
<evidence type="ECO:0000256" key="1">
    <source>
        <dbReference type="SAM" id="Phobius"/>
    </source>
</evidence>
<organism evidence="2">
    <name type="scientific">Acidithiobacillus ferrianus</name>
    <dbReference type="NCBI Taxonomy" id="2678518"/>
    <lineage>
        <taxon>Bacteria</taxon>
        <taxon>Pseudomonadati</taxon>
        <taxon>Pseudomonadota</taxon>
        <taxon>Acidithiobacillia</taxon>
        <taxon>Acidithiobacillales</taxon>
        <taxon>Acidithiobacillaceae</taxon>
        <taxon>Acidithiobacillus</taxon>
    </lineage>
</organism>
<dbReference type="InterPro" id="IPR032314">
    <property type="entry name" value="DUF4845"/>
</dbReference>
<feature type="transmembrane region" description="Helical" evidence="1">
    <location>
        <begin position="20"/>
        <end position="41"/>
    </location>
</feature>
<keyword evidence="1" id="KW-0812">Transmembrane</keyword>
<keyword evidence="1" id="KW-1133">Transmembrane helix</keyword>
<reference evidence="2" key="1">
    <citation type="submission" date="2019-11" db="EMBL/GenBank/DDBJ databases">
        <title>Acidithiobacillus ferrianus sp. nov.: a facultatively anaerobic and extremely acidophilic chemolithoautotroph.</title>
        <authorList>
            <person name="Norris P.R."/>
            <person name="Falagan C."/>
            <person name="Moya-Beltran A."/>
            <person name="Castro M."/>
            <person name="Quatrini R."/>
            <person name="Johnson D.B."/>
        </authorList>
    </citation>
    <scope>NUCLEOTIDE SEQUENCE [LARGE SCALE GENOMIC DNA]</scope>
    <source>
        <strain evidence="2">MG</strain>
    </source>
</reference>